<name>A0A2X3B423_9HELI</name>
<dbReference type="AlphaFoldDB" id="A0A2X3B423"/>
<accession>A0A2X3B423</accession>
<dbReference type="RefSeq" id="WP_023949049.1">
    <property type="nucleotide sequence ID" value="NZ_JAERIV010000003.1"/>
</dbReference>
<organism evidence="1 2">
    <name type="scientific">Helicobacter fennelliae</name>
    <dbReference type="NCBI Taxonomy" id="215"/>
    <lineage>
        <taxon>Bacteria</taxon>
        <taxon>Pseudomonadati</taxon>
        <taxon>Campylobacterota</taxon>
        <taxon>Epsilonproteobacteria</taxon>
        <taxon>Campylobacterales</taxon>
        <taxon>Helicobacteraceae</taxon>
        <taxon>Helicobacter</taxon>
    </lineage>
</organism>
<dbReference type="Proteomes" id="UP000250166">
    <property type="component" value="Unassembled WGS sequence"/>
</dbReference>
<evidence type="ECO:0000313" key="1">
    <source>
        <dbReference type="EMBL" id="SQB98562.1"/>
    </source>
</evidence>
<sequence length="161" mass="19054">MKNTKHILSELLQNTQYQQLAKRLQTRKNLESLKLVLPLDMQKNILKITYKPPKILFCFNHPSYASEFNHYRKNQIISCLKEHQELFSEIIKTPTIEALEVQAWVPKNILEYYQTPIKQDNQCFSEHSNGTFKNLAKDKQIYQKFEEIRSLILCLNNSAPK</sequence>
<proteinExistence type="predicted"/>
<evidence type="ECO:0000313" key="2">
    <source>
        <dbReference type="Proteomes" id="UP000250166"/>
    </source>
</evidence>
<dbReference type="EMBL" id="UAWL01000006">
    <property type="protein sequence ID" value="SQB98562.1"/>
    <property type="molecule type" value="Genomic_DNA"/>
</dbReference>
<reference evidence="1 2" key="1">
    <citation type="submission" date="2018-06" db="EMBL/GenBank/DDBJ databases">
        <authorList>
            <consortium name="Pathogen Informatics"/>
            <person name="Doyle S."/>
        </authorList>
    </citation>
    <scope>NUCLEOTIDE SEQUENCE [LARGE SCALE GENOMIC DNA]</scope>
    <source>
        <strain evidence="1 2">NCTC13102</strain>
    </source>
</reference>
<protein>
    <submittedName>
        <fullName evidence="1">Uncharacterized protein</fullName>
    </submittedName>
</protein>
<gene>
    <name evidence="1" type="ORF">NCTC13102_01025</name>
</gene>